<evidence type="ECO:0000313" key="3">
    <source>
        <dbReference type="Proteomes" id="UP001151760"/>
    </source>
</evidence>
<dbReference type="EMBL" id="BQNB010015948">
    <property type="protein sequence ID" value="GJT46006.1"/>
    <property type="molecule type" value="Genomic_DNA"/>
</dbReference>
<reference evidence="2" key="2">
    <citation type="submission" date="2022-01" db="EMBL/GenBank/DDBJ databases">
        <authorList>
            <person name="Yamashiro T."/>
            <person name="Shiraishi A."/>
            <person name="Satake H."/>
            <person name="Nakayama K."/>
        </authorList>
    </citation>
    <scope>NUCLEOTIDE SEQUENCE</scope>
</reference>
<evidence type="ECO:0000313" key="2">
    <source>
        <dbReference type="EMBL" id="GJT46006.1"/>
    </source>
</evidence>
<feature type="compositionally biased region" description="Basic and acidic residues" evidence="1">
    <location>
        <begin position="59"/>
        <end position="79"/>
    </location>
</feature>
<dbReference type="Proteomes" id="UP001151760">
    <property type="component" value="Unassembled WGS sequence"/>
</dbReference>
<gene>
    <name evidence="2" type="ORF">Tco_0954721</name>
</gene>
<proteinExistence type="predicted"/>
<protein>
    <submittedName>
        <fullName evidence="2">Uncharacterized protein</fullName>
    </submittedName>
</protein>
<reference evidence="2" key="1">
    <citation type="journal article" date="2022" name="Int. J. Mol. Sci.">
        <title>Draft Genome of Tanacetum Coccineum: Genomic Comparison of Closely Related Tanacetum-Family Plants.</title>
        <authorList>
            <person name="Yamashiro T."/>
            <person name="Shiraishi A."/>
            <person name="Nakayama K."/>
            <person name="Satake H."/>
        </authorList>
    </citation>
    <scope>NUCLEOTIDE SEQUENCE</scope>
</reference>
<feature type="region of interest" description="Disordered" evidence="1">
    <location>
        <begin position="41"/>
        <end position="98"/>
    </location>
</feature>
<feature type="compositionally biased region" description="Polar residues" evidence="1">
    <location>
        <begin position="88"/>
        <end position="98"/>
    </location>
</feature>
<name>A0ABQ5E569_9ASTR</name>
<evidence type="ECO:0000256" key="1">
    <source>
        <dbReference type="SAM" id="MobiDB-lite"/>
    </source>
</evidence>
<keyword evidence="3" id="KW-1185">Reference proteome</keyword>
<organism evidence="2 3">
    <name type="scientific">Tanacetum coccineum</name>
    <dbReference type="NCBI Taxonomy" id="301880"/>
    <lineage>
        <taxon>Eukaryota</taxon>
        <taxon>Viridiplantae</taxon>
        <taxon>Streptophyta</taxon>
        <taxon>Embryophyta</taxon>
        <taxon>Tracheophyta</taxon>
        <taxon>Spermatophyta</taxon>
        <taxon>Magnoliopsida</taxon>
        <taxon>eudicotyledons</taxon>
        <taxon>Gunneridae</taxon>
        <taxon>Pentapetalae</taxon>
        <taxon>asterids</taxon>
        <taxon>campanulids</taxon>
        <taxon>Asterales</taxon>
        <taxon>Asteraceae</taxon>
        <taxon>Asteroideae</taxon>
        <taxon>Anthemideae</taxon>
        <taxon>Anthemidinae</taxon>
        <taxon>Tanacetum</taxon>
    </lineage>
</organism>
<feature type="compositionally biased region" description="Basic and acidic residues" evidence="1">
    <location>
        <begin position="41"/>
        <end position="50"/>
    </location>
</feature>
<accession>A0ABQ5E569</accession>
<comment type="caution">
    <text evidence="2">The sequence shown here is derived from an EMBL/GenBank/DDBJ whole genome shotgun (WGS) entry which is preliminary data.</text>
</comment>
<sequence length="194" mass="22153">MAQQQHAVDVHPDEPCPPNKLYDLMDANKKVELEHVQCPIRDQRIEKLVEDPENVDDSSPPRHDDTSIPPREGEREECMKNSGFFTIPSPTRSPRNLSTLVSSDTEKLQELTVTHPTPSSCSSEPKLTKQLVKIFCLRNKRSGRILHDDSYIPRGRIVQKGRKLSRVIKNKMIEFGISGLFLYASDDDEFQQSK</sequence>